<reference evidence="1 2" key="1">
    <citation type="submission" date="2021-10" db="EMBL/GenBank/DDBJ databases">
        <title>Anaerobic single-cell dispensing facilitates the cultivation of human gut bacteria.</title>
        <authorList>
            <person name="Afrizal A."/>
        </authorList>
    </citation>
    <scope>NUCLEOTIDE SEQUENCE [LARGE SCALE GENOMIC DNA]</scope>
    <source>
        <strain evidence="1 2">CLA-AA-H232</strain>
    </source>
</reference>
<evidence type="ECO:0000313" key="2">
    <source>
        <dbReference type="Proteomes" id="UP001198242"/>
    </source>
</evidence>
<dbReference type="SUPFAM" id="SSF52402">
    <property type="entry name" value="Adenine nucleotide alpha hydrolases-like"/>
    <property type="match status" value="1"/>
</dbReference>
<accession>A0AAE3E0M4</accession>
<dbReference type="RefSeq" id="WP_022230059.1">
    <property type="nucleotide sequence ID" value="NZ_JAJEQM010000016.1"/>
</dbReference>
<keyword evidence="2" id="KW-1185">Reference proteome</keyword>
<sequence>MNTLCFWSGGKDSTASIILAHIHHLPITEIVFCEVMFDKSRNISGEIPEHIDFIRNIAIPIFEEWGYKIKILHADCDYMDLFFHTVTRSKTEENNGKHSGWLIGGRCAGNDRLKMKPIRQYRKSIEGEYIEYVGIAADEPKRLERLTDNKRSLLYEYHCTEEMAYELCKNYGLLSPIYSFTRRNGCWFCPNQSYNELAHLKFLHPELWEELKVLSCVPDLVSRGFRYGVPFDEVEERIDKIITENWGLLHT</sequence>
<proteinExistence type="predicted"/>
<organism evidence="1 2">
    <name type="scientific">Hominilimicola fabiformis</name>
    <dbReference type="NCBI Taxonomy" id="2885356"/>
    <lineage>
        <taxon>Bacteria</taxon>
        <taxon>Bacillati</taxon>
        <taxon>Bacillota</taxon>
        <taxon>Clostridia</taxon>
        <taxon>Eubacteriales</taxon>
        <taxon>Oscillospiraceae</taxon>
        <taxon>Hominilimicola</taxon>
    </lineage>
</organism>
<dbReference type="AlphaFoldDB" id="A0AAE3E0M4"/>
<evidence type="ECO:0000313" key="1">
    <source>
        <dbReference type="EMBL" id="MCC2211352.1"/>
    </source>
</evidence>
<dbReference type="Proteomes" id="UP001198242">
    <property type="component" value="Unassembled WGS sequence"/>
</dbReference>
<protein>
    <recommendedName>
        <fullName evidence="3">Phosphoadenosine phosphosulfate reductase</fullName>
    </recommendedName>
</protein>
<evidence type="ECO:0008006" key="3">
    <source>
        <dbReference type="Google" id="ProtNLM"/>
    </source>
</evidence>
<name>A0AAE3E0M4_9FIRM</name>
<dbReference type="InterPro" id="IPR014729">
    <property type="entry name" value="Rossmann-like_a/b/a_fold"/>
</dbReference>
<dbReference type="Gene3D" id="3.40.50.620">
    <property type="entry name" value="HUPs"/>
    <property type="match status" value="1"/>
</dbReference>
<comment type="caution">
    <text evidence="1">The sequence shown here is derived from an EMBL/GenBank/DDBJ whole genome shotgun (WGS) entry which is preliminary data.</text>
</comment>
<gene>
    <name evidence="1" type="ORF">LKE05_11205</name>
</gene>
<dbReference type="EMBL" id="JAJEQM010000016">
    <property type="protein sequence ID" value="MCC2211352.1"/>
    <property type="molecule type" value="Genomic_DNA"/>
</dbReference>